<evidence type="ECO:0000313" key="3">
    <source>
        <dbReference type="Proteomes" id="UP000001514"/>
    </source>
</evidence>
<dbReference type="EMBL" id="GL377641">
    <property type="protein sequence ID" value="EFJ12162.1"/>
    <property type="molecule type" value="Genomic_DNA"/>
</dbReference>
<sequence>MPHIPADRSAELKRQVQEHAPDERADRVLPDRIQGKKVRKTTRQFGFLHEHFNAVKPLLLLENIDEVAWTRFKSRPESGQLRNGMLQQLKKIYGAATSDTRKQSCAAFRTSFGISVHFQNAGKVLTSSVPRWRKPPWSLASEPDPGSERQCSLPESRTDGRAWGGEAIGPGAGRIELPLDVRVQSGRRCLPPVADYESRLSSCDEGSAEDLCIETPMWDEGCPVVLTELEGVPFLDLVQPRLLVAETVHDLCRDLTRIVIVLHERCASRGYKSPQRWSYTPRKDGRRFYLFDFGAALELKQQQHVCELATYDLRFSSLNGLIGARLGLMTELASVSYVCLYFAGLALERHSLHSNSDDLSTLFETMELQSFSPWLGGATICGFVLYYSSGPCSLMVKVITELLVALESYVLAEFLEGL</sequence>
<dbReference type="HOGENOM" id="CLU_657884_0_0_1"/>
<dbReference type="Proteomes" id="UP000001514">
    <property type="component" value="Unassembled WGS sequence"/>
</dbReference>
<dbReference type="Gramene" id="EFJ12162">
    <property type="protein sequence ID" value="EFJ12162"/>
    <property type="gene ID" value="SELMODRAFT_425695"/>
</dbReference>
<feature type="region of interest" description="Disordered" evidence="1">
    <location>
        <begin position="1"/>
        <end position="26"/>
    </location>
</feature>
<evidence type="ECO:0000256" key="1">
    <source>
        <dbReference type="SAM" id="MobiDB-lite"/>
    </source>
</evidence>
<evidence type="ECO:0000313" key="2">
    <source>
        <dbReference type="EMBL" id="EFJ12162.1"/>
    </source>
</evidence>
<dbReference type="AlphaFoldDB" id="D8STZ5"/>
<name>D8STZ5_SELML</name>
<accession>D8STZ5</accession>
<protein>
    <recommendedName>
        <fullName evidence="4">Protein kinase domain-containing protein</fullName>
    </recommendedName>
</protein>
<dbReference type="KEGG" id="smo:SELMODRAFT_425695"/>
<evidence type="ECO:0008006" key="4">
    <source>
        <dbReference type="Google" id="ProtNLM"/>
    </source>
</evidence>
<dbReference type="InParanoid" id="D8STZ5"/>
<feature type="region of interest" description="Disordered" evidence="1">
    <location>
        <begin position="135"/>
        <end position="162"/>
    </location>
</feature>
<keyword evidence="3" id="KW-1185">Reference proteome</keyword>
<proteinExistence type="predicted"/>
<gene>
    <name evidence="2" type="ORF">SELMODRAFT_425695</name>
</gene>
<reference evidence="2 3" key="1">
    <citation type="journal article" date="2011" name="Science">
        <title>The Selaginella genome identifies genetic changes associated with the evolution of vascular plants.</title>
        <authorList>
            <person name="Banks J.A."/>
            <person name="Nishiyama T."/>
            <person name="Hasebe M."/>
            <person name="Bowman J.L."/>
            <person name="Gribskov M."/>
            <person name="dePamphilis C."/>
            <person name="Albert V.A."/>
            <person name="Aono N."/>
            <person name="Aoyama T."/>
            <person name="Ambrose B.A."/>
            <person name="Ashton N.W."/>
            <person name="Axtell M.J."/>
            <person name="Barker E."/>
            <person name="Barker M.S."/>
            <person name="Bennetzen J.L."/>
            <person name="Bonawitz N.D."/>
            <person name="Chapple C."/>
            <person name="Cheng C."/>
            <person name="Correa L.G."/>
            <person name="Dacre M."/>
            <person name="DeBarry J."/>
            <person name="Dreyer I."/>
            <person name="Elias M."/>
            <person name="Engstrom E.M."/>
            <person name="Estelle M."/>
            <person name="Feng L."/>
            <person name="Finet C."/>
            <person name="Floyd S.K."/>
            <person name="Frommer W.B."/>
            <person name="Fujita T."/>
            <person name="Gramzow L."/>
            <person name="Gutensohn M."/>
            <person name="Harholt J."/>
            <person name="Hattori M."/>
            <person name="Heyl A."/>
            <person name="Hirai T."/>
            <person name="Hiwatashi Y."/>
            <person name="Ishikawa M."/>
            <person name="Iwata M."/>
            <person name="Karol K.G."/>
            <person name="Koehler B."/>
            <person name="Kolukisaoglu U."/>
            <person name="Kubo M."/>
            <person name="Kurata T."/>
            <person name="Lalonde S."/>
            <person name="Li K."/>
            <person name="Li Y."/>
            <person name="Litt A."/>
            <person name="Lyons E."/>
            <person name="Manning G."/>
            <person name="Maruyama T."/>
            <person name="Michael T.P."/>
            <person name="Mikami K."/>
            <person name="Miyazaki S."/>
            <person name="Morinaga S."/>
            <person name="Murata T."/>
            <person name="Mueller-Roeber B."/>
            <person name="Nelson D.R."/>
            <person name="Obara M."/>
            <person name="Oguri Y."/>
            <person name="Olmstead R.G."/>
            <person name="Onodera N."/>
            <person name="Petersen B.L."/>
            <person name="Pils B."/>
            <person name="Prigge M."/>
            <person name="Rensing S.A."/>
            <person name="Riano-Pachon D.M."/>
            <person name="Roberts A.W."/>
            <person name="Sato Y."/>
            <person name="Scheller H.V."/>
            <person name="Schulz B."/>
            <person name="Schulz C."/>
            <person name="Shakirov E.V."/>
            <person name="Shibagaki N."/>
            <person name="Shinohara N."/>
            <person name="Shippen D.E."/>
            <person name="Soerensen I."/>
            <person name="Sotooka R."/>
            <person name="Sugimoto N."/>
            <person name="Sugita M."/>
            <person name="Sumikawa N."/>
            <person name="Tanurdzic M."/>
            <person name="Theissen G."/>
            <person name="Ulvskov P."/>
            <person name="Wakazuki S."/>
            <person name="Weng J.K."/>
            <person name="Willats W.W."/>
            <person name="Wipf D."/>
            <person name="Wolf P.G."/>
            <person name="Yang L."/>
            <person name="Zimmer A.D."/>
            <person name="Zhu Q."/>
            <person name="Mitros T."/>
            <person name="Hellsten U."/>
            <person name="Loque D."/>
            <person name="Otillar R."/>
            <person name="Salamov A."/>
            <person name="Schmutz J."/>
            <person name="Shapiro H."/>
            <person name="Lindquist E."/>
            <person name="Lucas S."/>
            <person name="Rokhsar D."/>
            <person name="Grigoriev I.V."/>
        </authorList>
    </citation>
    <scope>NUCLEOTIDE SEQUENCE [LARGE SCALE GENOMIC DNA]</scope>
</reference>
<organism evidence="3">
    <name type="scientific">Selaginella moellendorffii</name>
    <name type="common">Spikemoss</name>
    <dbReference type="NCBI Taxonomy" id="88036"/>
    <lineage>
        <taxon>Eukaryota</taxon>
        <taxon>Viridiplantae</taxon>
        <taxon>Streptophyta</taxon>
        <taxon>Embryophyta</taxon>
        <taxon>Tracheophyta</taxon>
        <taxon>Lycopodiopsida</taxon>
        <taxon>Selaginellales</taxon>
        <taxon>Selaginellaceae</taxon>
        <taxon>Selaginella</taxon>
    </lineage>
</organism>